<dbReference type="Proteomes" id="UP000032360">
    <property type="component" value="Unassembled WGS sequence"/>
</dbReference>
<accession>A0A0D8HKT0</accession>
<proteinExistence type="predicted"/>
<dbReference type="AlphaFoldDB" id="A0A0D8HKT0"/>
<dbReference type="Pfam" id="PF00535">
    <property type="entry name" value="Glycos_transf_2"/>
    <property type="match status" value="1"/>
</dbReference>
<keyword evidence="2" id="KW-0328">Glycosyltransferase</keyword>
<name>A0A0D8HKT0_9ACTN</name>
<feature type="domain" description="Glycosyltransferase 2-like" evidence="1">
    <location>
        <begin position="86"/>
        <end position="168"/>
    </location>
</feature>
<evidence type="ECO:0000313" key="3">
    <source>
        <dbReference type="Proteomes" id="UP000032360"/>
    </source>
</evidence>
<dbReference type="EMBL" id="JXYS01000032">
    <property type="protein sequence ID" value="KJF17661.1"/>
    <property type="molecule type" value="Genomic_DNA"/>
</dbReference>
<gene>
    <name evidence="2" type="primary">arnC1</name>
    <name evidence="2" type="ORF">AXFE_14560</name>
</gene>
<dbReference type="OrthoDB" id="5243838at2"/>
<keyword evidence="3" id="KW-1185">Reference proteome</keyword>
<evidence type="ECO:0000259" key="1">
    <source>
        <dbReference type="Pfam" id="PF00535"/>
    </source>
</evidence>
<dbReference type="SUPFAM" id="SSF53448">
    <property type="entry name" value="Nucleotide-diphospho-sugar transferases"/>
    <property type="match status" value="1"/>
</dbReference>
<dbReference type="Gene3D" id="3.90.550.10">
    <property type="entry name" value="Spore Coat Polysaccharide Biosynthesis Protein SpsA, Chain A"/>
    <property type="match status" value="1"/>
</dbReference>
<dbReference type="PANTHER" id="PTHR43646:SF6">
    <property type="entry name" value="PRE-MYCOFACTOCIN GLYCOSYLTRANSFERASE"/>
    <property type="match status" value="1"/>
</dbReference>
<dbReference type="STRING" id="1280514.AXFE_14560"/>
<dbReference type="RefSeq" id="WP_052605196.1">
    <property type="nucleotide sequence ID" value="NZ_JXYS01000032.1"/>
</dbReference>
<protein>
    <submittedName>
        <fullName evidence="2">Undecaprenyl-phosphate 4-deoxy-4-formamido-L-arabinose transferase</fullName>
        <ecNumber evidence="2">2.4.2.53</ecNumber>
    </submittedName>
</protein>
<keyword evidence="2" id="KW-0808">Transferase</keyword>
<dbReference type="InterPro" id="IPR001173">
    <property type="entry name" value="Glyco_trans_2-like"/>
</dbReference>
<reference evidence="2 3" key="1">
    <citation type="submission" date="2015-01" db="EMBL/GenBank/DDBJ databases">
        <title>Draft genome of the acidophilic iron oxidizer Acidithrix ferrooxidans strain Py-F3.</title>
        <authorList>
            <person name="Poehlein A."/>
            <person name="Eisen S."/>
            <person name="Schloemann M."/>
            <person name="Johnson B.D."/>
            <person name="Daniel R."/>
            <person name="Muehling M."/>
        </authorList>
    </citation>
    <scope>NUCLEOTIDE SEQUENCE [LARGE SCALE GENOMIC DNA]</scope>
    <source>
        <strain evidence="2 3">Py-F3</strain>
    </source>
</reference>
<dbReference type="GO" id="GO:0099621">
    <property type="term" value="F:undecaprenyl-phosphate 4-deoxy-4-formamido-L-arabinose transferase activity"/>
    <property type="evidence" value="ECO:0007669"/>
    <property type="project" value="UniProtKB-EC"/>
</dbReference>
<dbReference type="InterPro" id="IPR029044">
    <property type="entry name" value="Nucleotide-diphossugar_trans"/>
</dbReference>
<dbReference type="PANTHER" id="PTHR43646">
    <property type="entry name" value="GLYCOSYLTRANSFERASE"/>
    <property type="match status" value="1"/>
</dbReference>
<organism evidence="2 3">
    <name type="scientific">Acidithrix ferrooxidans</name>
    <dbReference type="NCBI Taxonomy" id="1280514"/>
    <lineage>
        <taxon>Bacteria</taxon>
        <taxon>Bacillati</taxon>
        <taxon>Actinomycetota</taxon>
        <taxon>Acidimicrobiia</taxon>
        <taxon>Acidimicrobiales</taxon>
        <taxon>Acidimicrobiaceae</taxon>
        <taxon>Acidithrix</taxon>
    </lineage>
</organism>
<comment type="caution">
    <text evidence="2">The sequence shown here is derived from an EMBL/GenBank/DDBJ whole genome shotgun (WGS) entry which is preliminary data.</text>
</comment>
<evidence type="ECO:0000313" key="2">
    <source>
        <dbReference type="EMBL" id="KJF17661.1"/>
    </source>
</evidence>
<dbReference type="EC" id="2.4.2.53" evidence="2"/>
<sequence>MINRLWDSYNFSLRECELVGPNLISVPARIALKLSEAGTFVIKRALESPISISTPAEIRLFERLQNFGLVAVSPMPSKQLKARDTSVIIPCFDPPDRLRNTLKCAKELRCALEIIVVDDGSCFVSENRAISEQFGAKFIALDKNYGPARARNAGAAKASGSLLLFLDCALSFDSSLDETVALVLPGLIEIAAPRIRTLDSWDTAPGRSIKKLIDNYESTNSALDLGEREGFVGSKRSCSYLPSTAIAIVKETFCALGGFDESMRLGEDVDLIKRALLDQRTIYYNAKNTVSHPSRDSLISLCKQRFGYGRSSGPLAKLYGRQISHEVVDEFALISMFAPLLGEALRAAAVCLDRRRTIKLLNINTRPNSKELIDISMVEMRRSTKNIIRSRGTFLLIGSLVSPRLRQWSIKIAVLYGISNLWVNKKNNHKISLLAISVLDDISYSMGVVAGMVTAQTPTAIKPTFNLSFSKSLAKAAKAKAALYLNSIKS</sequence>